<dbReference type="Proteomes" id="UP001216253">
    <property type="component" value="Unassembled WGS sequence"/>
</dbReference>
<gene>
    <name evidence="1" type="ORF">PYV00_07875</name>
</gene>
<organism evidence="1 2">
    <name type="scientific">Novosphingobium album</name>
    <name type="common">ex Liu et al. 2023</name>
    <dbReference type="NCBI Taxonomy" id="3031130"/>
    <lineage>
        <taxon>Bacteria</taxon>
        <taxon>Pseudomonadati</taxon>
        <taxon>Pseudomonadota</taxon>
        <taxon>Alphaproteobacteria</taxon>
        <taxon>Sphingomonadales</taxon>
        <taxon>Sphingomonadaceae</taxon>
        <taxon>Novosphingobium</taxon>
    </lineage>
</organism>
<name>A0ABT5WNL1_9SPHN</name>
<comment type="caution">
    <text evidence="1">The sequence shown here is derived from an EMBL/GenBank/DDBJ whole genome shotgun (WGS) entry which is preliminary data.</text>
</comment>
<accession>A0ABT5WNL1</accession>
<dbReference type="RefSeq" id="WP_275227741.1">
    <property type="nucleotide sequence ID" value="NZ_JARESE010000020.1"/>
</dbReference>
<protein>
    <recommendedName>
        <fullName evidence="3">Acyl-protein synthetase LuxE domain-containing protein</fullName>
    </recommendedName>
</protein>
<evidence type="ECO:0000313" key="1">
    <source>
        <dbReference type="EMBL" id="MDE8651637.1"/>
    </source>
</evidence>
<evidence type="ECO:0008006" key="3">
    <source>
        <dbReference type="Google" id="ProtNLM"/>
    </source>
</evidence>
<keyword evidence="2" id="KW-1185">Reference proteome</keyword>
<reference evidence="1 2" key="1">
    <citation type="submission" date="2023-03" db="EMBL/GenBank/DDBJ databases">
        <title>NovoSphingobium album sp. nov. isolated from polycyclic aromatic hydrocarbons- and heavy-metal polluted soil.</title>
        <authorList>
            <person name="Liu Z."/>
            <person name="Wang K."/>
        </authorList>
    </citation>
    <scope>NUCLEOTIDE SEQUENCE [LARGE SCALE GENOMIC DNA]</scope>
    <source>
        <strain evidence="1 2">H3SJ31-1</strain>
    </source>
</reference>
<sequence>MTEAVIETVTDKGALSPDCPEKWIEQGFERLFELSWRDCVGVQNAALKMRFEQQKDSVAALNKLARREGVETVDGFEDALPLLFDHRVYKAYPLSLIENRDFPKLNAWLNRLTTHDLTQVDLSGLTMMDDWLDRLDAFGMLVGHSSGTTGKLSFVPRSQVEFPAWQRSYYETTRAVSGVDSYTDPVETFFPGYRGGHQMMMKMLSLFNIPAAGGPEHYHTLYQSHISSDLMSLAGRMQAAEDRGELDRLGLDPALLKAREAMVAQARRREEDIKSWFFTLFEEFKGKRVKLGGTFADLIRTARSGIEQGLHPEFTPDSFIMTGGGMKGFKDAPDDWEGFVKDYFGIQTVGMMYGMSEVTGMSPRCSQGHYHIMPHTIPLLFDREMNLLPREGAQTGRFAFFDLMAQTYWGGFISGDQLTIDWEEDCPCGWKGPRVGPTITRFSEMEGGDDKITCAGTAQAYNDFMDYISEV</sequence>
<proteinExistence type="predicted"/>
<evidence type="ECO:0000313" key="2">
    <source>
        <dbReference type="Proteomes" id="UP001216253"/>
    </source>
</evidence>
<dbReference type="EMBL" id="JARESE010000020">
    <property type="protein sequence ID" value="MDE8651637.1"/>
    <property type="molecule type" value="Genomic_DNA"/>
</dbReference>